<dbReference type="PANTHER" id="PTHR19422:SF123">
    <property type="entry name" value="RT1 CLASS I, LOCUS CE15"/>
    <property type="match status" value="1"/>
</dbReference>
<dbReference type="SUPFAM" id="SSF50630">
    <property type="entry name" value="Acid proteases"/>
    <property type="match status" value="1"/>
</dbReference>
<dbReference type="MEROPS" id="A02.024"/>
<dbReference type="InterPro" id="IPR001969">
    <property type="entry name" value="Aspartic_peptidase_AS"/>
</dbReference>
<reference evidence="6" key="1">
    <citation type="journal article" date="2002" name="J. Virol.">
        <title>Novel endogenous retrovirus in rabbits previously reported as human retrovirus 5.</title>
        <authorList>
            <person name="Griffiths D.J."/>
            <person name="Voisset C."/>
            <person name="Venables P.J."/>
            <person name="Weiss R.A."/>
        </authorList>
    </citation>
    <scope>NUCLEOTIDE SEQUENCE</scope>
</reference>
<evidence type="ECO:0000256" key="4">
    <source>
        <dbReference type="SAM" id="MobiDB-lite"/>
    </source>
</evidence>
<dbReference type="InterPro" id="IPR021109">
    <property type="entry name" value="Peptidase_aspartic_dom_sf"/>
</dbReference>
<dbReference type="AlphaFoldDB" id="Q8MJF5"/>
<feature type="domain" description="Peptidase A2" evidence="5">
    <location>
        <begin position="109"/>
        <end position="184"/>
    </location>
</feature>
<keyword evidence="3" id="KW-0378">Hydrolase</keyword>
<dbReference type="PANTHER" id="PTHR19422">
    <property type="entry name" value="GAG RETROVIRAL POLYPROTEIN"/>
    <property type="match status" value="1"/>
</dbReference>
<evidence type="ECO:0000256" key="2">
    <source>
        <dbReference type="ARBA" id="ARBA00022750"/>
    </source>
</evidence>
<feature type="region of interest" description="Disordered" evidence="4">
    <location>
        <begin position="216"/>
        <end position="237"/>
    </location>
</feature>
<dbReference type="PROSITE" id="PS50175">
    <property type="entry name" value="ASP_PROT_RETROV"/>
    <property type="match status" value="1"/>
</dbReference>
<accession>Q8MJF5</accession>
<evidence type="ECO:0000256" key="3">
    <source>
        <dbReference type="ARBA" id="ARBA00022801"/>
    </source>
</evidence>
<keyword evidence="1" id="KW-0645">Protease</keyword>
<dbReference type="PROSITE" id="PS00141">
    <property type="entry name" value="ASP_PROTEASE"/>
    <property type="match status" value="1"/>
</dbReference>
<dbReference type="Pfam" id="PF00077">
    <property type="entry name" value="RVP"/>
    <property type="match status" value="1"/>
</dbReference>
<dbReference type="EMBL" id="AF480926">
    <property type="protein sequence ID" value="AAM81193.1"/>
    <property type="molecule type" value="Genomic_DNA"/>
</dbReference>
<name>Q8MJF5_RABIT</name>
<dbReference type="InterPro" id="IPR034170">
    <property type="entry name" value="Retropepsin-like_cat_dom"/>
</dbReference>
<keyword evidence="2" id="KW-0064">Aspartyl protease</keyword>
<dbReference type="InterPro" id="IPR018061">
    <property type="entry name" value="Retropepsins"/>
</dbReference>
<dbReference type="InterPro" id="IPR051592">
    <property type="entry name" value="HERV-K_Pro_peptidase_A2"/>
</dbReference>
<dbReference type="Gene3D" id="2.40.70.10">
    <property type="entry name" value="Acid Proteases"/>
    <property type="match status" value="1"/>
</dbReference>
<dbReference type="GO" id="GO:0006508">
    <property type="term" value="P:proteolysis"/>
    <property type="evidence" value="ECO:0007669"/>
    <property type="project" value="UniProtKB-KW"/>
</dbReference>
<dbReference type="InterPro" id="IPR001995">
    <property type="entry name" value="Peptidase_A2_cat"/>
</dbReference>
<organism evidence="6">
    <name type="scientific">Oryctolagus cuniculus</name>
    <name type="common">Rabbit</name>
    <dbReference type="NCBI Taxonomy" id="9986"/>
    <lineage>
        <taxon>Eukaryota</taxon>
        <taxon>Metazoa</taxon>
        <taxon>Chordata</taxon>
        <taxon>Craniata</taxon>
        <taxon>Vertebrata</taxon>
        <taxon>Euteleostomi</taxon>
        <taxon>Mammalia</taxon>
        <taxon>Eutheria</taxon>
        <taxon>Euarchontoglires</taxon>
        <taxon>Glires</taxon>
        <taxon>Lagomorpha</taxon>
        <taxon>Leporidae</taxon>
        <taxon>Oryctolagus</taxon>
    </lineage>
</organism>
<sequence length="274" mass="30208">MGPQAIEVRAETISAEHKGLGIIIGKETNALRGLMVITGVIQLPFDKLKVLIQSTKGIIQIKPEEPVAQMLIMTGAQDVHGPQGEKFAALSLSLADRPLWTLTIRGKSIQGLLDTGADVSIILENDWPKSWPLQPGDNTLVGLGVAMTPSRSAQVLHWQDQEGNKGNVQPYVSALPITLWGRDILEQLGLTLTNEDQLESSTGRRIMYKKGYQERGLGSREGRRDLAQPKGDFKRQDTGFSWGPLRCSRCHCHGWTTSQSGYHSGPLPRKSWLR</sequence>
<evidence type="ECO:0000256" key="1">
    <source>
        <dbReference type="ARBA" id="ARBA00022670"/>
    </source>
</evidence>
<evidence type="ECO:0000313" key="6">
    <source>
        <dbReference type="EMBL" id="AAM81193.1"/>
    </source>
</evidence>
<dbReference type="CDD" id="cd05482">
    <property type="entry name" value="HIV_retropepsin_like"/>
    <property type="match status" value="1"/>
</dbReference>
<protein>
    <submittedName>
        <fullName evidence="6">Pro protein</fullName>
    </submittedName>
</protein>
<proteinExistence type="predicted"/>
<evidence type="ECO:0000259" key="5">
    <source>
        <dbReference type="PROSITE" id="PS50175"/>
    </source>
</evidence>
<dbReference type="GO" id="GO:0004190">
    <property type="term" value="F:aspartic-type endopeptidase activity"/>
    <property type="evidence" value="ECO:0007669"/>
    <property type="project" value="UniProtKB-KW"/>
</dbReference>